<protein>
    <submittedName>
        <fullName evidence="5">1-acyl-sn-glycerol-3-phosphate acyltransferase</fullName>
    </submittedName>
</protein>
<evidence type="ECO:0000256" key="1">
    <source>
        <dbReference type="ARBA" id="ARBA00005189"/>
    </source>
</evidence>
<keyword evidence="3 5" id="KW-0012">Acyltransferase</keyword>
<organism evidence="5 6">
    <name type="scientific">Parahaliea aestuarii</name>
    <dbReference type="NCBI Taxonomy" id="1852021"/>
    <lineage>
        <taxon>Bacteria</taxon>
        <taxon>Pseudomonadati</taxon>
        <taxon>Pseudomonadota</taxon>
        <taxon>Gammaproteobacteria</taxon>
        <taxon>Cellvibrionales</taxon>
        <taxon>Halieaceae</taxon>
        <taxon>Parahaliea</taxon>
    </lineage>
</organism>
<dbReference type="RefSeq" id="WP_148064970.1">
    <property type="nucleotide sequence ID" value="NZ_VRYZ01000006.1"/>
</dbReference>
<dbReference type="CDD" id="cd07989">
    <property type="entry name" value="LPLAT_AGPAT-like"/>
    <property type="match status" value="1"/>
</dbReference>
<keyword evidence="6" id="KW-1185">Reference proteome</keyword>
<dbReference type="Pfam" id="PF01553">
    <property type="entry name" value="Acyltransferase"/>
    <property type="match status" value="1"/>
</dbReference>
<comment type="caution">
    <text evidence="5">The sequence shown here is derived from an EMBL/GenBank/DDBJ whole genome shotgun (WGS) entry which is preliminary data.</text>
</comment>
<evidence type="ECO:0000313" key="5">
    <source>
        <dbReference type="EMBL" id="TXS90444.1"/>
    </source>
</evidence>
<dbReference type="GO" id="GO:0006654">
    <property type="term" value="P:phosphatidic acid biosynthetic process"/>
    <property type="evidence" value="ECO:0007669"/>
    <property type="project" value="TreeGrafter"/>
</dbReference>
<dbReference type="PANTHER" id="PTHR10434">
    <property type="entry name" value="1-ACYL-SN-GLYCEROL-3-PHOSPHATE ACYLTRANSFERASE"/>
    <property type="match status" value="1"/>
</dbReference>
<accession>A0A5C8ZRK8</accession>
<dbReference type="PANTHER" id="PTHR10434:SF66">
    <property type="entry name" value="PHOSPHOLIPID_GLYCEROL ACYLTRANSFERASE DOMAIN-CONTAINING PROTEIN"/>
    <property type="match status" value="1"/>
</dbReference>
<evidence type="ECO:0000259" key="4">
    <source>
        <dbReference type="SMART" id="SM00563"/>
    </source>
</evidence>
<dbReference type="Proteomes" id="UP000321933">
    <property type="component" value="Unassembled WGS sequence"/>
</dbReference>
<dbReference type="AlphaFoldDB" id="A0A5C8ZRK8"/>
<dbReference type="GO" id="GO:0003841">
    <property type="term" value="F:1-acylglycerol-3-phosphate O-acyltransferase activity"/>
    <property type="evidence" value="ECO:0007669"/>
    <property type="project" value="TreeGrafter"/>
</dbReference>
<evidence type="ECO:0000256" key="2">
    <source>
        <dbReference type="ARBA" id="ARBA00022679"/>
    </source>
</evidence>
<dbReference type="SMART" id="SM00563">
    <property type="entry name" value="PlsC"/>
    <property type="match status" value="1"/>
</dbReference>
<proteinExistence type="predicted"/>
<comment type="pathway">
    <text evidence="1">Lipid metabolism.</text>
</comment>
<gene>
    <name evidence="5" type="ORF">FVW59_13965</name>
</gene>
<keyword evidence="2 5" id="KW-0808">Transferase</keyword>
<feature type="domain" description="Phospholipid/glycerol acyltransferase" evidence="4">
    <location>
        <begin position="81"/>
        <end position="189"/>
    </location>
</feature>
<dbReference type="OrthoDB" id="9808424at2"/>
<name>A0A5C8ZRK8_9GAMM</name>
<dbReference type="InterPro" id="IPR002123">
    <property type="entry name" value="Plipid/glycerol_acylTrfase"/>
</dbReference>
<evidence type="ECO:0000313" key="6">
    <source>
        <dbReference type="Proteomes" id="UP000321933"/>
    </source>
</evidence>
<dbReference type="SUPFAM" id="SSF69593">
    <property type="entry name" value="Glycerol-3-phosphate (1)-acyltransferase"/>
    <property type="match status" value="1"/>
</dbReference>
<evidence type="ECO:0000256" key="3">
    <source>
        <dbReference type="ARBA" id="ARBA00023315"/>
    </source>
</evidence>
<sequence>MRAWRVIATGLCFASFGLAGLLLGYVLLPLVHLFSPDPAVAVRRSRRWVQRACRAFIALMQQLGVLSWEFQQSELLNRPGVLIVANHPSLIDVIFLVSQSANTACIARDGLFRNPFTRGPLRWAGYLPNRNASQLLKDCAASLATGTSLVVFPEGTRSTPGTAPHLLRGAAHLCLRSSPPLVLVRIKVRPPTLYKGMPWYRVPTRRPHFQLQAAAAPIPAEPAALAAAGRYSLAARRLTRHWQDYFTCENSL</sequence>
<dbReference type="EMBL" id="VRYZ01000006">
    <property type="protein sequence ID" value="TXS90444.1"/>
    <property type="molecule type" value="Genomic_DNA"/>
</dbReference>
<reference evidence="5 6" key="1">
    <citation type="submission" date="2019-08" db="EMBL/GenBank/DDBJ databases">
        <title>Parahaliea maris sp. nov., isolated from the surface seawater.</title>
        <authorList>
            <person name="Liu Y."/>
        </authorList>
    </citation>
    <scope>NUCLEOTIDE SEQUENCE [LARGE SCALE GENOMIC DNA]</scope>
    <source>
        <strain evidence="5 6">S2-26</strain>
    </source>
</reference>